<reference evidence="1 2" key="1">
    <citation type="submission" date="2018-08" db="EMBL/GenBank/DDBJ databases">
        <title>Actinomadura spongicola sp. nov., isolated from marine sponge Leucetta chagosensis.</title>
        <authorList>
            <person name="Li L."/>
            <person name="Lin H.W."/>
        </authorList>
    </citation>
    <scope>NUCLEOTIDE SEQUENCE [LARGE SCALE GENOMIC DNA]</scope>
    <source>
        <strain evidence="1 2">LHW52907</strain>
    </source>
</reference>
<evidence type="ECO:0000313" key="2">
    <source>
        <dbReference type="Proteomes" id="UP000262882"/>
    </source>
</evidence>
<evidence type="ECO:0000313" key="1">
    <source>
        <dbReference type="EMBL" id="RFS84706.1"/>
    </source>
</evidence>
<protein>
    <submittedName>
        <fullName evidence="1">Uncharacterized protein</fullName>
    </submittedName>
</protein>
<dbReference type="EMBL" id="QVNQ01000004">
    <property type="protein sequence ID" value="RFS84706.1"/>
    <property type="molecule type" value="Genomic_DNA"/>
</dbReference>
<keyword evidence="2" id="KW-1185">Reference proteome</keyword>
<organism evidence="1 2">
    <name type="scientific">Actinomadura spongiicola</name>
    <dbReference type="NCBI Taxonomy" id="2303421"/>
    <lineage>
        <taxon>Bacteria</taxon>
        <taxon>Bacillati</taxon>
        <taxon>Actinomycetota</taxon>
        <taxon>Actinomycetes</taxon>
        <taxon>Streptosporangiales</taxon>
        <taxon>Thermomonosporaceae</taxon>
        <taxon>Actinomadura</taxon>
    </lineage>
</organism>
<gene>
    <name evidence="1" type="ORF">D0T12_14320</name>
</gene>
<dbReference type="RefSeq" id="WP_117400046.1">
    <property type="nucleotide sequence ID" value="NZ_QVNQ01000004.1"/>
</dbReference>
<accession>A0A372GH52</accession>
<proteinExistence type="predicted"/>
<sequence length="69" mass="7342">MKISGIPVNRESVAYRVGHEIGYIVGLPIPGALAAKSPRAMRLLSKPFKSCRRSSFVPGTAVLMADGTN</sequence>
<comment type="caution">
    <text evidence="1">The sequence shown here is derived from an EMBL/GenBank/DDBJ whole genome shotgun (WGS) entry which is preliminary data.</text>
</comment>
<name>A0A372GH52_9ACTN</name>
<dbReference type="Proteomes" id="UP000262882">
    <property type="component" value="Unassembled WGS sequence"/>
</dbReference>
<dbReference type="AlphaFoldDB" id="A0A372GH52"/>